<evidence type="ECO:0000313" key="5">
    <source>
        <dbReference type="EMBL" id="MEO3716978.1"/>
    </source>
</evidence>
<evidence type="ECO:0000259" key="4">
    <source>
        <dbReference type="Pfam" id="PF01872"/>
    </source>
</evidence>
<evidence type="ECO:0000256" key="1">
    <source>
        <dbReference type="ARBA" id="ARBA00005104"/>
    </source>
</evidence>
<gene>
    <name evidence="5" type="ORF">QP460_005175</name>
</gene>
<comment type="caution">
    <text evidence="5">The sequence shown here is derived from an EMBL/GenBank/DDBJ whole genome shotgun (WGS) entry which is preliminary data.</text>
</comment>
<accession>A0AAW9SXT0</accession>
<name>A0AAW9SXT0_CORAY</name>
<keyword evidence="3" id="KW-0560">Oxidoreductase</keyword>
<dbReference type="RefSeq" id="WP_284827303.1">
    <property type="nucleotide sequence ID" value="NZ_JASOOY020000018.1"/>
</dbReference>
<sequence length="270" mass="29230">MATLTSRSPSIDEVLQFLSRPAQTAHDSAAVPLATSTVTAIAVTSLDGRGAVEGTSGQLGNDTDATVFNTLRALADVVFVGTGTIAAEGYGPVEIPEYLETVRQKLGRSKHVAMSTLSRSLDLDIKSDFFANAEVNPPIIFTQTEDAFNDEEAKTAHKDKARKMESAGARVVKLPDPSVKAAFAWLAEHGYRDIVVEGGPTIFREAFINGCVDELFLTLSPMWVGNGPLTFGENDPDEDSNSTNPQAFEVRDILRSDSHIFLRYSRSFTQ</sequence>
<reference evidence="5" key="1">
    <citation type="submission" date="2023-05" db="EMBL/GenBank/DDBJ databases">
        <authorList>
            <person name="Du J."/>
        </authorList>
    </citation>
    <scope>NUCLEOTIDE SEQUENCE</scope>
    <source>
        <strain evidence="5">UMB1064</strain>
    </source>
</reference>
<dbReference type="InterPro" id="IPR002734">
    <property type="entry name" value="RibDG_C"/>
</dbReference>
<evidence type="ECO:0000256" key="3">
    <source>
        <dbReference type="ARBA" id="ARBA00023002"/>
    </source>
</evidence>
<dbReference type="Pfam" id="PF01872">
    <property type="entry name" value="RibD_C"/>
    <property type="match status" value="1"/>
</dbReference>
<keyword evidence="2" id="KW-0521">NADP</keyword>
<dbReference type="AlphaFoldDB" id="A0AAW9SXT0"/>
<dbReference type="Proteomes" id="UP001223646">
    <property type="component" value="Unassembled WGS sequence"/>
</dbReference>
<reference evidence="5" key="2">
    <citation type="submission" date="2024-05" db="EMBL/GenBank/DDBJ databases">
        <authorList>
            <person name="Wolfe A."/>
        </authorList>
    </citation>
    <scope>NUCLEOTIDE SEQUENCE</scope>
    <source>
        <strain evidence="5">UMB1064</strain>
    </source>
</reference>
<dbReference type="PANTHER" id="PTHR38011:SF7">
    <property type="entry name" value="2,5-DIAMINO-6-RIBOSYLAMINO-4(3H)-PYRIMIDINONE 5'-PHOSPHATE REDUCTASE"/>
    <property type="match status" value="1"/>
</dbReference>
<dbReference type="Gene3D" id="3.40.430.10">
    <property type="entry name" value="Dihydrofolate Reductase, subunit A"/>
    <property type="match status" value="1"/>
</dbReference>
<comment type="pathway">
    <text evidence="1">Cofactor biosynthesis; riboflavin biosynthesis.</text>
</comment>
<dbReference type="EMBL" id="JASOOY020000018">
    <property type="protein sequence ID" value="MEO3716978.1"/>
    <property type="molecule type" value="Genomic_DNA"/>
</dbReference>
<feature type="domain" description="Bacterial bifunctional deaminase-reductase C-terminal" evidence="4">
    <location>
        <begin position="37"/>
        <end position="237"/>
    </location>
</feature>
<proteinExistence type="predicted"/>
<evidence type="ECO:0000256" key="2">
    <source>
        <dbReference type="ARBA" id="ARBA00022857"/>
    </source>
</evidence>
<dbReference type="InterPro" id="IPR024072">
    <property type="entry name" value="DHFR-like_dom_sf"/>
</dbReference>
<evidence type="ECO:0000313" key="6">
    <source>
        <dbReference type="Proteomes" id="UP001223646"/>
    </source>
</evidence>
<dbReference type="GO" id="GO:0008703">
    <property type="term" value="F:5-amino-6-(5-phosphoribosylamino)uracil reductase activity"/>
    <property type="evidence" value="ECO:0007669"/>
    <property type="project" value="InterPro"/>
</dbReference>
<organism evidence="5 6">
    <name type="scientific">Corynebacterium amycolatum</name>
    <dbReference type="NCBI Taxonomy" id="43765"/>
    <lineage>
        <taxon>Bacteria</taxon>
        <taxon>Bacillati</taxon>
        <taxon>Actinomycetota</taxon>
        <taxon>Actinomycetes</taxon>
        <taxon>Mycobacteriales</taxon>
        <taxon>Corynebacteriaceae</taxon>
        <taxon>Corynebacterium</taxon>
    </lineage>
</organism>
<dbReference type="GO" id="GO:0009231">
    <property type="term" value="P:riboflavin biosynthetic process"/>
    <property type="evidence" value="ECO:0007669"/>
    <property type="project" value="InterPro"/>
</dbReference>
<dbReference type="InterPro" id="IPR050765">
    <property type="entry name" value="Riboflavin_Biosynth_HTPR"/>
</dbReference>
<dbReference type="PANTHER" id="PTHR38011">
    <property type="entry name" value="DIHYDROFOLATE REDUCTASE FAMILY PROTEIN (AFU_ORTHOLOGUE AFUA_8G06820)"/>
    <property type="match status" value="1"/>
</dbReference>
<protein>
    <submittedName>
        <fullName evidence="5">Dihydrofolate reductase family protein</fullName>
    </submittedName>
</protein>
<dbReference type="SUPFAM" id="SSF53597">
    <property type="entry name" value="Dihydrofolate reductase-like"/>
    <property type="match status" value="1"/>
</dbReference>